<dbReference type="Proteomes" id="UP001597110">
    <property type="component" value="Unassembled WGS sequence"/>
</dbReference>
<dbReference type="EMBL" id="JBHTIF010000003">
    <property type="protein sequence ID" value="MFD0726970.1"/>
    <property type="molecule type" value="Genomic_DNA"/>
</dbReference>
<protein>
    <submittedName>
        <fullName evidence="4">Phage tail sheath subtilisin-like domain-containing protein</fullName>
    </submittedName>
</protein>
<dbReference type="Pfam" id="PF17482">
    <property type="entry name" value="Phage_sheath_1C"/>
    <property type="match status" value="1"/>
</dbReference>
<feature type="domain" description="Tail sheath protein subtilisin-like" evidence="2">
    <location>
        <begin position="122"/>
        <end position="271"/>
    </location>
</feature>
<keyword evidence="5" id="KW-1185">Reference proteome</keyword>
<comment type="similarity">
    <text evidence="1">Belongs to the myoviridae tail sheath protein family.</text>
</comment>
<organism evidence="4 5">
    <name type="scientific">Lysobacter brunescens</name>
    <dbReference type="NCBI Taxonomy" id="262323"/>
    <lineage>
        <taxon>Bacteria</taxon>
        <taxon>Pseudomonadati</taxon>
        <taxon>Pseudomonadota</taxon>
        <taxon>Gammaproteobacteria</taxon>
        <taxon>Lysobacterales</taxon>
        <taxon>Lysobacteraceae</taxon>
        <taxon>Lysobacter</taxon>
    </lineage>
</organism>
<dbReference type="PANTHER" id="PTHR35861">
    <property type="match status" value="1"/>
</dbReference>
<evidence type="ECO:0000256" key="1">
    <source>
        <dbReference type="ARBA" id="ARBA00008005"/>
    </source>
</evidence>
<evidence type="ECO:0000259" key="2">
    <source>
        <dbReference type="Pfam" id="PF04984"/>
    </source>
</evidence>
<dbReference type="Pfam" id="PF04984">
    <property type="entry name" value="Phage_sheath_1"/>
    <property type="match status" value="1"/>
</dbReference>
<dbReference type="Gene3D" id="3.40.50.11780">
    <property type="match status" value="1"/>
</dbReference>
<gene>
    <name evidence="4" type="ORF">ACFQ0E_15335</name>
</gene>
<feature type="domain" description="Tail sheath protein C-terminal" evidence="3">
    <location>
        <begin position="272"/>
        <end position="374"/>
    </location>
</feature>
<evidence type="ECO:0000313" key="5">
    <source>
        <dbReference type="Proteomes" id="UP001597110"/>
    </source>
</evidence>
<reference evidence="5" key="1">
    <citation type="journal article" date="2019" name="Int. J. Syst. Evol. Microbiol.">
        <title>The Global Catalogue of Microorganisms (GCM) 10K type strain sequencing project: providing services to taxonomists for standard genome sequencing and annotation.</title>
        <authorList>
            <consortium name="The Broad Institute Genomics Platform"/>
            <consortium name="The Broad Institute Genome Sequencing Center for Infectious Disease"/>
            <person name="Wu L."/>
            <person name="Ma J."/>
        </authorList>
    </citation>
    <scope>NUCLEOTIDE SEQUENCE [LARGE SCALE GENOMIC DNA]</scope>
    <source>
        <strain evidence="5">CCUG 55585</strain>
    </source>
</reference>
<proteinExistence type="inferred from homology"/>
<dbReference type="InterPro" id="IPR052042">
    <property type="entry name" value="Tail_sheath_structural"/>
</dbReference>
<dbReference type="InterPro" id="IPR020287">
    <property type="entry name" value="Tail_sheath_C"/>
</dbReference>
<dbReference type="PANTHER" id="PTHR35861:SF1">
    <property type="entry name" value="PHAGE TAIL SHEATH PROTEIN"/>
    <property type="match status" value="1"/>
</dbReference>
<accession>A0ABW2YF36</accession>
<dbReference type="RefSeq" id="WP_386825277.1">
    <property type="nucleotide sequence ID" value="NZ_JBHTIF010000003.1"/>
</dbReference>
<dbReference type="InterPro" id="IPR035089">
    <property type="entry name" value="Phage_sheath_subtilisin"/>
</dbReference>
<evidence type="ECO:0000259" key="3">
    <source>
        <dbReference type="Pfam" id="PF17482"/>
    </source>
</evidence>
<evidence type="ECO:0000313" key="4">
    <source>
        <dbReference type="EMBL" id="MFD0726970.1"/>
    </source>
</evidence>
<name>A0ABW2YF36_9GAMM</name>
<sequence length="387" mass="40726">MSAPFHGINIVESSVGARPASRAPNAVIYLVATGDDADADTFPANDQVLITNVRAAVGAAGTTGTLRGALLAIADQCEPLVIVMRVPAGEDAAATAANTIGSSSGATYTGLQGARVSRQRFGLVPKIIGAPGLETQAVIAAMVSVAQAVRGMCYANAEGATKEEAATFRDNFDARELVLLWPNVVRFDTVEEDNVEAPASAYALGMRAKIDATMGWHKTLSNVAINGILGLAQDVSFDILSGANDAGYLNTNDVCAVIHSNGYRFWGNRTTSDDAAFAFESATRTAQVLHEDAADVLAAYIDKPMGVQSIRDMTESMNARARARVALGQLIGARYFIDPALNQPNQLAAGQLRISCTYTAVPPMESITVDQAITDEFFFQFAQAIAA</sequence>
<comment type="caution">
    <text evidence="4">The sequence shown here is derived from an EMBL/GenBank/DDBJ whole genome shotgun (WGS) entry which is preliminary data.</text>
</comment>